<keyword evidence="4" id="KW-1185">Reference proteome</keyword>
<evidence type="ECO:0000313" key="3">
    <source>
        <dbReference type="EnsemblMetazoa" id="SCAU015655-PA"/>
    </source>
</evidence>
<keyword evidence="1" id="KW-0472">Membrane</keyword>
<dbReference type="SMART" id="SM00397">
    <property type="entry name" value="t_SNARE"/>
    <property type="match status" value="1"/>
</dbReference>
<gene>
    <name evidence="3" type="primary">106085783</name>
</gene>
<dbReference type="AlphaFoldDB" id="A0A1I8QBG9"/>
<keyword evidence="1" id="KW-1133">Transmembrane helix</keyword>
<dbReference type="InterPro" id="IPR000727">
    <property type="entry name" value="T_SNARE_dom"/>
</dbReference>
<feature type="transmembrane region" description="Helical" evidence="1">
    <location>
        <begin position="223"/>
        <end position="241"/>
    </location>
</feature>
<dbReference type="Proteomes" id="UP000095300">
    <property type="component" value="Unassembled WGS sequence"/>
</dbReference>
<reference evidence="3" key="1">
    <citation type="submission" date="2020-05" db="UniProtKB">
        <authorList>
            <consortium name="EnsemblMetazoa"/>
        </authorList>
    </citation>
    <scope>IDENTIFICATION</scope>
    <source>
        <strain evidence="3">USDA</strain>
    </source>
</reference>
<feature type="domain" description="T-SNARE coiled-coil homology" evidence="2">
    <location>
        <begin position="153"/>
        <end position="215"/>
    </location>
</feature>
<dbReference type="VEuPathDB" id="VectorBase:SCAU015655"/>
<dbReference type="KEGG" id="scac:106085783"/>
<sequence>MALVDVDSWLTEYESCSRLNQTLLTQLNERDGKQTSSVDYNRLTSSIQLGIRQFDRELQELKYKLNEAAKTKAVTFEEIERRQTLWDSLQSQRQLLKKRYLSATRSDRSALLETSAASSIWSSPNRAGPSADSGNESDTAAIIDVQRLKQTQIDMLEQQNRGLETLSQTISRQRALATQIGQEFEEQNDILDNLANTAERVERGVSRETQGITAINRNESSTWGYWIVIIVLFIAIIIVGVL</sequence>
<dbReference type="Gene3D" id="1.20.5.110">
    <property type="match status" value="1"/>
</dbReference>
<dbReference type="PROSITE" id="PS50192">
    <property type="entry name" value="T_SNARE"/>
    <property type="match status" value="1"/>
</dbReference>
<name>A0A1I8QBG9_STOCA</name>
<protein>
    <recommendedName>
        <fullName evidence="2">t-SNARE coiled-coil homology domain-containing protein</fullName>
    </recommendedName>
</protein>
<evidence type="ECO:0000313" key="4">
    <source>
        <dbReference type="Proteomes" id="UP000095300"/>
    </source>
</evidence>
<keyword evidence="1" id="KW-0812">Transmembrane</keyword>
<organism evidence="3 4">
    <name type="scientific">Stomoxys calcitrans</name>
    <name type="common">Stable fly</name>
    <name type="synonym">Conops calcitrans</name>
    <dbReference type="NCBI Taxonomy" id="35570"/>
    <lineage>
        <taxon>Eukaryota</taxon>
        <taxon>Metazoa</taxon>
        <taxon>Ecdysozoa</taxon>
        <taxon>Arthropoda</taxon>
        <taxon>Hexapoda</taxon>
        <taxon>Insecta</taxon>
        <taxon>Pterygota</taxon>
        <taxon>Neoptera</taxon>
        <taxon>Endopterygota</taxon>
        <taxon>Diptera</taxon>
        <taxon>Brachycera</taxon>
        <taxon>Muscomorpha</taxon>
        <taxon>Muscoidea</taxon>
        <taxon>Muscidae</taxon>
        <taxon>Stomoxys</taxon>
    </lineage>
</organism>
<evidence type="ECO:0000259" key="2">
    <source>
        <dbReference type="PROSITE" id="PS50192"/>
    </source>
</evidence>
<evidence type="ECO:0000256" key="1">
    <source>
        <dbReference type="SAM" id="Phobius"/>
    </source>
</evidence>
<dbReference type="STRING" id="35570.A0A1I8QBG9"/>
<dbReference type="OrthoDB" id="428895at2759"/>
<accession>A0A1I8QBG9</accession>
<proteinExistence type="predicted"/>
<dbReference type="SUPFAM" id="SSF58038">
    <property type="entry name" value="SNARE fusion complex"/>
    <property type="match status" value="1"/>
</dbReference>
<dbReference type="EnsemblMetazoa" id="SCAU015655-RA">
    <property type="protein sequence ID" value="SCAU015655-PA"/>
    <property type="gene ID" value="SCAU015655"/>
</dbReference>